<reference evidence="14 15" key="1">
    <citation type="submission" date="2015-01" db="EMBL/GenBank/DDBJ databases">
        <title>Jeotgalibacillus campisalis genome sequencing.</title>
        <authorList>
            <person name="Goh K.M."/>
            <person name="Chan K.-G."/>
            <person name="Yaakop A.S."/>
            <person name="Ee R."/>
            <person name="Gan H.M."/>
            <person name="Chan C.S."/>
        </authorList>
    </citation>
    <scope>NUCLEOTIDE SEQUENCE [LARGE SCALE GENOMIC DNA]</scope>
    <source>
        <strain evidence="14 15">SF-57</strain>
    </source>
</reference>
<dbReference type="InterPro" id="IPR024083">
    <property type="entry name" value="Fumarase/histidase_N"/>
</dbReference>
<evidence type="ECO:0000256" key="13">
    <source>
        <dbReference type="RuleBase" id="RU004480"/>
    </source>
</evidence>
<keyword evidence="15" id="KW-1185">Reference proteome</keyword>
<dbReference type="GO" id="GO:0005737">
    <property type="term" value="C:cytoplasm"/>
    <property type="evidence" value="ECO:0007669"/>
    <property type="project" value="UniProtKB-SubCell"/>
</dbReference>
<evidence type="ECO:0000256" key="1">
    <source>
        <dbReference type="ARBA" id="ARBA00004496"/>
    </source>
</evidence>
<dbReference type="EC" id="4.3.1.3" evidence="4 10"/>
<evidence type="ECO:0000256" key="8">
    <source>
        <dbReference type="ARBA" id="ARBA00023239"/>
    </source>
</evidence>
<sequence length="500" mass="55175">MIVLDGNSLTLDKVRRIVMDGEKIQIAQKSMEKVIKSRFAVEKIVSTHKITYGINTGFGKFSDVEIDKKDVHALQLHLIRSHACGIGEPFPELVSKTMIVLRLNALLKGYSGVRPLLVERLQYMVNETIHPVIPQQGSLGASGDLAPLSHLALALIGEGEVWQDGKRIPALDSWRSKGLTPIKLKAKEGLALINGTQAMTALGVINWLEAEKLALQSEEIAAMTIEGLHGVMDAFHPAIHEARGYPQQMAVAERMRNILHDSKLTTRQGERRVQDAYSLRCIPQVHGASWQVLDYVKEKLEIELNAATDNPLIFDEGETVISGGNFHGQPIAFAMDFLKVAVAELASISERRIERLVNPQLSDGLPAFLSPQPGLQSGAMIMQYAAASLVSENKTLAHPASVDSIPSSANQEDHVSMGTIGARHAYLIIQNARRVLAIEAICAMQAVEYRGVIKMSTATRLNYEEWRRIVPSIIEDRSFSIDIEKLSLHLYDHKAKESIT</sequence>
<comment type="pathway">
    <text evidence="2 10 12">Amino-acid degradation; L-histidine degradation into L-glutamate; N-formimidoyl-L-glutamate from L-histidine: step 1/3.</text>
</comment>
<evidence type="ECO:0000256" key="9">
    <source>
        <dbReference type="ARBA" id="ARBA00049269"/>
    </source>
</evidence>
<dbReference type="UniPathway" id="UPA00379">
    <property type="reaction ID" value="UER00549"/>
</dbReference>
<dbReference type="PATRIC" id="fig|220754.4.peg.217"/>
<dbReference type="InterPro" id="IPR001106">
    <property type="entry name" value="Aromatic_Lyase"/>
</dbReference>
<dbReference type="GO" id="GO:0019556">
    <property type="term" value="P:L-histidine catabolic process to glutamate and formamide"/>
    <property type="evidence" value="ECO:0007669"/>
    <property type="project" value="UniProtKB-UniPathway"/>
</dbReference>
<comment type="similarity">
    <text evidence="3 10 11">Belongs to the PAL/histidase family.</text>
</comment>
<keyword evidence="8 10" id="KW-0456">Lyase</keyword>
<evidence type="ECO:0000256" key="4">
    <source>
        <dbReference type="ARBA" id="ARBA00012994"/>
    </source>
</evidence>
<evidence type="ECO:0000256" key="10">
    <source>
        <dbReference type="HAMAP-Rule" id="MF_00229"/>
    </source>
</evidence>
<name>A0A0C2RRJ2_9BACL</name>
<dbReference type="Gene3D" id="1.10.275.10">
    <property type="entry name" value="Fumarase/aspartase (N-terminal domain)"/>
    <property type="match status" value="1"/>
</dbReference>
<dbReference type="EMBL" id="JXRR01000001">
    <property type="protein sequence ID" value="KIL52885.1"/>
    <property type="molecule type" value="Genomic_DNA"/>
</dbReference>
<comment type="PTM">
    <text evidence="10">Contains an active site 4-methylidene-imidazol-5-one (MIO), which is formed autocatalytically by cyclization and dehydration of residues Ala-Ser-Gly.</text>
</comment>
<dbReference type="FunFam" id="1.20.200.10:FF:000003">
    <property type="entry name" value="Histidine ammonia-lyase"/>
    <property type="match status" value="1"/>
</dbReference>
<keyword evidence="7 10" id="KW-0369">Histidine metabolism</keyword>
<keyword evidence="6 10" id="KW-0963">Cytoplasm</keyword>
<dbReference type="Proteomes" id="UP000031972">
    <property type="component" value="Unassembled WGS sequence"/>
</dbReference>
<organism evidence="14 15">
    <name type="scientific">Jeotgalibacillus campisalis</name>
    <dbReference type="NCBI Taxonomy" id="220754"/>
    <lineage>
        <taxon>Bacteria</taxon>
        <taxon>Bacillati</taxon>
        <taxon>Bacillota</taxon>
        <taxon>Bacilli</taxon>
        <taxon>Bacillales</taxon>
        <taxon>Caryophanaceae</taxon>
        <taxon>Jeotgalibacillus</taxon>
    </lineage>
</organism>
<evidence type="ECO:0000313" key="14">
    <source>
        <dbReference type="EMBL" id="KIL52885.1"/>
    </source>
</evidence>
<dbReference type="InterPro" id="IPR022313">
    <property type="entry name" value="Phe/His_NH3-lyase_AS"/>
</dbReference>
<feature type="modified residue" description="2,3-didehydroalanine (Ser)" evidence="10">
    <location>
        <position position="142"/>
    </location>
</feature>
<dbReference type="RefSeq" id="WP_041053719.1">
    <property type="nucleotide sequence ID" value="NZ_JXRR01000001.1"/>
</dbReference>
<evidence type="ECO:0000256" key="3">
    <source>
        <dbReference type="ARBA" id="ARBA00007238"/>
    </source>
</evidence>
<evidence type="ECO:0000313" key="15">
    <source>
        <dbReference type="Proteomes" id="UP000031972"/>
    </source>
</evidence>
<feature type="cross-link" description="5-imidazolinone (Ala-Gly)" evidence="10">
    <location>
        <begin position="141"/>
        <end position="143"/>
    </location>
</feature>
<evidence type="ECO:0000256" key="6">
    <source>
        <dbReference type="ARBA" id="ARBA00022490"/>
    </source>
</evidence>
<evidence type="ECO:0000256" key="2">
    <source>
        <dbReference type="ARBA" id="ARBA00005113"/>
    </source>
</evidence>
<comment type="catalytic activity">
    <reaction evidence="9 10 12">
        <text>L-histidine = trans-urocanate + NH4(+)</text>
        <dbReference type="Rhea" id="RHEA:21232"/>
        <dbReference type="ChEBI" id="CHEBI:17771"/>
        <dbReference type="ChEBI" id="CHEBI:28938"/>
        <dbReference type="ChEBI" id="CHEBI:57595"/>
        <dbReference type="EC" id="4.3.1.3"/>
    </reaction>
</comment>
<accession>A0A0C2RRJ2</accession>
<dbReference type="OrthoDB" id="9806955at2"/>
<protein>
    <recommendedName>
        <fullName evidence="5 10">Histidine ammonia-lyase</fullName>
        <shortName evidence="10">Histidase</shortName>
        <ecNumber evidence="4 10">4.3.1.3</ecNumber>
    </recommendedName>
</protein>
<dbReference type="InterPro" id="IPR005921">
    <property type="entry name" value="HutH"/>
</dbReference>
<dbReference type="GO" id="GO:0019557">
    <property type="term" value="P:L-histidine catabolic process to glutamate and formate"/>
    <property type="evidence" value="ECO:0007669"/>
    <property type="project" value="UniProtKB-UniPathway"/>
</dbReference>
<dbReference type="AlphaFoldDB" id="A0A0C2RRJ2"/>
<dbReference type="Pfam" id="PF00221">
    <property type="entry name" value="Lyase_aromatic"/>
    <property type="match status" value="1"/>
</dbReference>
<evidence type="ECO:0000256" key="11">
    <source>
        <dbReference type="RuleBase" id="RU003954"/>
    </source>
</evidence>
<dbReference type="InterPro" id="IPR008948">
    <property type="entry name" value="L-Aspartase-like"/>
</dbReference>
<evidence type="ECO:0000256" key="7">
    <source>
        <dbReference type="ARBA" id="ARBA00022808"/>
    </source>
</evidence>
<comment type="caution">
    <text evidence="14">The sequence shown here is derived from an EMBL/GenBank/DDBJ whole genome shotgun (WGS) entry which is preliminary data.</text>
</comment>
<dbReference type="Gene3D" id="1.20.200.10">
    <property type="entry name" value="Fumarase/aspartase (Central domain)"/>
    <property type="match status" value="1"/>
</dbReference>
<dbReference type="NCBIfam" id="NF006871">
    <property type="entry name" value="PRK09367.1"/>
    <property type="match status" value="1"/>
</dbReference>
<gene>
    <name evidence="10" type="primary">hutH</name>
    <name evidence="14" type="ORF">KR50_02140</name>
</gene>
<comment type="subcellular location">
    <subcellularLocation>
        <location evidence="1 10 13">Cytoplasm</location>
    </subcellularLocation>
</comment>
<evidence type="ECO:0000256" key="5">
    <source>
        <dbReference type="ARBA" id="ARBA00017271"/>
    </source>
</evidence>
<proteinExistence type="inferred from homology"/>
<dbReference type="GO" id="GO:0004397">
    <property type="term" value="F:histidine ammonia-lyase activity"/>
    <property type="evidence" value="ECO:0007669"/>
    <property type="project" value="UniProtKB-UniRule"/>
</dbReference>
<evidence type="ECO:0000256" key="12">
    <source>
        <dbReference type="RuleBase" id="RU004479"/>
    </source>
</evidence>
<dbReference type="PROSITE" id="PS00488">
    <property type="entry name" value="PAL_HISTIDASE"/>
    <property type="match status" value="1"/>
</dbReference>
<dbReference type="CDD" id="cd00332">
    <property type="entry name" value="PAL-HAL"/>
    <property type="match status" value="1"/>
</dbReference>
<dbReference type="SUPFAM" id="SSF48557">
    <property type="entry name" value="L-aspartase-like"/>
    <property type="match status" value="1"/>
</dbReference>
<dbReference type="PANTHER" id="PTHR10362">
    <property type="entry name" value="HISTIDINE AMMONIA-LYASE"/>
    <property type="match status" value="1"/>
</dbReference>
<dbReference type="NCBIfam" id="TIGR01225">
    <property type="entry name" value="hutH"/>
    <property type="match status" value="1"/>
</dbReference>
<dbReference type="HAMAP" id="MF_00229">
    <property type="entry name" value="His_ammonia_lyase"/>
    <property type="match status" value="1"/>
</dbReference>
<dbReference type="FunFam" id="1.10.275.10:FF:000008">
    <property type="entry name" value="Histidine ammonia-lyase"/>
    <property type="match status" value="1"/>
</dbReference>